<keyword evidence="2" id="KW-1185">Reference proteome</keyword>
<dbReference type="Proteomes" id="UP000054903">
    <property type="component" value="Unassembled WGS sequence"/>
</dbReference>
<evidence type="ECO:0008006" key="3">
    <source>
        <dbReference type="Google" id="ProtNLM"/>
    </source>
</evidence>
<dbReference type="RefSeq" id="WP_061134216.1">
    <property type="nucleotide sequence ID" value="NZ_FCNX02000004.1"/>
</dbReference>
<protein>
    <recommendedName>
        <fullName evidence="3">Right handed beta helix domain-containing protein</fullName>
    </recommendedName>
</protein>
<dbReference type="AlphaFoldDB" id="A0A158AP09"/>
<accession>A0A158AP09</accession>
<dbReference type="InterPro" id="IPR011050">
    <property type="entry name" value="Pectin_lyase_fold/virulence"/>
</dbReference>
<proteinExistence type="predicted"/>
<organism evidence="1 2">
    <name type="scientific">Caballeronia fortuita</name>
    <dbReference type="NCBI Taxonomy" id="1777138"/>
    <lineage>
        <taxon>Bacteria</taxon>
        <taxon>Pseudomonadati</taxon>
        <taxon>Pseudomonadota</taxon>
        <taxon>Betaproteobacteria</taxon>
        <taxon>Burkholderiales</taxon>
        <taxon>Burkholderiaceae</taxon>
        <taxon>Caballeronia</taxon>
    </lineage>
</organism>
<dbReference type="EMBL" id="FCNX02000004">
    <property type="protein sequence ID" value="SAK59493.1"/>
    <property type="molecule type" value="Genomic_DNA"/>
</dbReference>
<dbReference type="SUPFAM" id="SSF51126">
    <property type="entry name" value="Pectin lyase-like"/>
    <property type="match status" value="1"/>
</dbReference>
<dbReference type="InterPro" id="IPR012334">
    <property type="entry name" value="Pectin_lyas_fold"/>
</dbReference>
<name>A0A158AP09_9BURK</name>
<comment type="caution">
    <text evidence="1">The sequence shown here is derived from an EMBL/GenBank/DDBJ whole genome shotgun (WGS) entry which is preliminary data.</text>
</comment>
<dbReference type="STRING" id="1777138.AWB77_01973"/>
<dbReference type="OrthoDB" id="253409at2"/>
<gene>
    <name evidence="1" type="ORF">AWB77_01973</name>
</gene>
<evidence type="ECO:0000313" key="2">
    <source>
        <dbReference type="Proteomes" id="UP000054903"/>
    </source>
</evidence>
<dbReference type="Gene3D" id="2.160.20.10">
    <property type="entry name" value="Single-stranded right-handed beta-helix, Pectin lyase-like"/>
    <property type="match status" value="1"/>
</dbReference>
<evidence type="ECO:0000313" key="1">
    <source>
        <dbReference type="EMBL" id="SAK59493.1"/>
    </source>
</evidence>
<reference evidence="1" key="1">
    <citation type="submission" date="2016-01" db="EMBL/GenBank/DDBJ databases">
        <authorList>
            <person name="Peeters C."/>
        </authorList>
    </citation>
    <scope>NUCLEOTIDE SEQUENCE</scope>
    <source>
        <strain evidence="1">LMG 29320</strain>
    </source>
</reference>
<sequence>MVGRRRVIHSLLLGAVAGGMGVAGIGARASQKRDVVIDKSFGVKGDGKTNDRVALQRAIDQSVDQTLVITGRCRIDEKGLDLRRDSHIRFAPGASIKLLPHDTSFYSIFRLWDVSNVLVENAVLDGSKELNAAKPELRENGHGMGFSIAGSTEVTLISPKTVGCWGDGIYIANSYNVGFKYSSGIRVVNHHADRCRRQGVSIISGRNIVFENPLWENIGGTQPEAGFDAEPNSNADILENIRIVNPTTRNCRYGIIVWLEEIVGPMPKHVDIGIMNHRDEGASDAAFAVSSLKLKGRTVSGQIASHSPTWVSPKMSTVESIDYDKAGPKIVVTNLRLVP</sequence>